<dbReference type="Pfam" id="PF01930">
    <property type="entry name" value="Cas_Cas4"/>
    <property type="match status" value="1"/>
</dbReference>
<keyword evidence="10 13" id="KW-0411">Iron-sulfur</keyword>
<keyword evidence="9 13" id="KW-0408">Iron</keyword>
<dbReference type="Gene3D" id="3.90.320.10">
    <property type="match status" value="1"/>
</dbReference>
<keyword evidence="8 13" id="KW-0269">Exonuclease</keyword>
<evidence type="ECO:0000256" key="12">
    <source>
        <dbReference type="ARBA" id="ARBA00023211"/>
    </source>
</evidence>
<dbReference type="EC" id="3.1.12.1" evidence="3 13"/>
<comment type="similarity">
    <text evidence="2 13">Belongs to the CRISPR-associated exonuclease Cas4 family.</text>
</comment>
<keyword evidence="16" id="KW-1185">Reference proteome</keyword>
<dbReference type="eggNOG" id="COG1468">
    <property type="taxonomic scope" value="Bacteria"/>
</dbReference>
<dbReference type="KEGG" id="dca:Desca_0538"/>
<gene>
    <name evidence="15" type="ordered locus">Desca_0538</name>
</gene>
<dbReference type="EMBL" id="CP002736">
    <property type="protein sequence ID" value="AEF93430.1"/>
    <property type="molecule type" value="Genomic_DNA"/>
</dbReference>
<evidence type="ECO:0000259" key="14">
    <source>
        <dbReference type="Pfam" id="PF01930"/>
    </source>
</evidence>
<dbReference type="InterPro" id="IPR013343">
    <property type="entry name" value="CRISPR-assoc_prot_Cas4"/>
</dbReference>
<accession>F6B7Q8</accession>
<evidence type="ECO:0000256" key="11">
    <source>
        <dbReference type="ARBA" id="ARBA00023118"/>
    </source>
</evidence>
<keyword evidence="6 13" id="KW-0479">Metal-binding</keyword>
<evidence type="ECO:0000313" key="15">
    <source>
        <dbReference type="EMBL" id="AEF93430.1"/>
    </source>
</evidence>
<comment type="cofactor">
    <cofactor evidence="1">
        <name>[4Fe-4S] cluster</name>
        <dbReference type="ChEBI" id="CHEBI:49883"/>
    </cofactor>
</comment>
<dbReference type="InterPro" id="IPR011604">
    <property type="entry name" value="PDDEXK-like_dom_sf"/>
</dbReference>
<organism evidence="15 16">
    <name type="scientific">Desulfotomaculum nigrificans (strain DSM 14880 / VKM B-2319 / CO-1-SRB)</name>
    <name type="common">Desulfotomaculum carboxydivorans</name>
    <dbReference type="NCBI Taxonomy" id="868595"/>
    <lineage>
        <taxon>Bacteria</taxon>
        <taxon>Bacillati</taxon>
        <taxon>Bacillota</taxon>
        <taxon>Clostridia</taxon>
        <taxon>Eubacteriales</taxon>
        <taxon>Desulfotomaculaceae</taxon>
        <taxon>Desulfotomaculum</taxon>
    </lineage>
</organism>
<dbReference type="PANTHER" id="PTHR36531">
    <property type="entry name" value="CRISPR-ASSOCIATED EXONUCLEASE CAS4"/>
    <property type="match status" value="1"/>
</dbReference>
<comment type="cofactor">
    <cofactor evidence="13">
        <name>Mg(2+)</name>
        <dbReference type="ChEBI" id="CHEBI:18420"/>
    </cofactor>
    <cofactor evidence="13">
        <name>Mn(2+)</name>
        <dbReference type="ChEBI" id="CHEBI:29035"/>
    </cofactor>
    <text evidence="13">Mg(2+) or Mn(2+) required for ssDNA cleavage activity.</text>
</comment>
<name>F6B7Q8_DESCC</name>
<feature type="domain" description="DUF83" evidence="14">
    <location>
        <begin position="10"/>
        <end position="202"/>
    </location>
</feature>
<keyword evidence="5 13" id="KW-0540">Nuclease</keyword>
<protein>
    <recommendedName>
        <fullName evidence="4 13">CRISPR-associated exonuclease Cas4</fullName>
        <ecNumber evidence="3 13">3.1.12.1</ecNumber>
    </recommendedName>
</protein>
<evidence type="ECO:0000256" key="6">
    <source>
        <dbReference type="ARBA" id="ARBA00022723"/>
    </source>
</evidence>
<dbReference type="InterPro" id="IPR022765">
    <property type="entry name" value="Dna2/Cas4_DUF83"/>
</dbReference>
<keyword evidence="11 13" id="KW-0051">Antiviral defense</keyword>
<evidence type="ECO:0000256" key="13">
    <source>
        <dbReference type="RuleBase" id="RU365022"/>
    </source>
</evidence>
<comment type="cofactor">
    <cofactor evidence="13">
        <name>iron-sulfur cluster</name>
        <dbReference type="ChEBI" id="CHEBI:30408"/>
    </cofactor>
</comment>
<evidence type="ECO:0000256" key="7">
    <source>
        <dbReference type="ARBA" id="ARBA00022801"/>
    </source>
</evidence>
<dbReference type="AlphaFoldDB" id="F6B7Q8"/>
<dbReference type="RefSeq" id="WP_013809683.1">
    <property type="nucleotide sequence ID" value="NC_015565.1"/>
</dbReference>
<evidence type="ECO:0000256" key="2">
    <source>
        <dbReference type="ARBA" id="ARBA00009189"/>
    </source>
</evidence>
<dbReference type="Proteomes" id="UP000009226">
    <property type="component" value="Chromosome"/>
</dbReference>
<reference evidence="15 16" key="1">
    <citation type="submission" date="2011-05" db="EMBL/GenBank/DDBJ databases">
        <title>Complete sequence of Desulfotomaculum carboxydivorans CO-1-SRB.</title>
        <authorList>
            <consortium name="US DOE Joint Genome Institute"/>
            <person name="Lucas S."/>
            <person name="Han J."/>
            <person name="Lapidus A."/>
            <person name="Cheng J.-F."/>
            <person name="Goodwin L."/>
            <person name="Pitluck S."/>
            <person name="Peters L."/>
            <person name="Mikhailova N."/>
            <person name="Lu M."/>
            <person name="Han C."/>
            <person name="Tapia R."/>
            <person name="Land M."/>
            <person name="Hauser L."/>
            <person name="Kyrpides N."/>
            <person name="Ivanova N."/>
            <person name="Pagani I."/>
            <person name="Stams A."/>
            <person name="Plugge C."/>
            <person name="Muyzer G."/>
            <person name="Kuever J."/>
            <person name="Parshina S."/>
            <person name="Ivanova A."/>
            <person name="Nazina T."/>
            <person name="Woyke T."/>
        </authorList>
    </citation>
    <scope>NUCLEOTIDE SEQUENCE [LARGE SCALE GENOMIC DNA]</scope>
    <source>
        <strain evidence="16">DSM 14880 / VKM B-2319 / CO-1-SRB</strain>
    </source>
</reference>
<dbReference type="GO" id="GO:0051536">
    <property type="term" value="F:iron-sulfur cluster binding"/>
    <property type="evidence" value="ECO:0007669"/>
    <property type="project" value="UniProtKB-KW"/>
</dbReference>
<dbReference type="InterPro" id="IPR051827">
    <property type="entry name" value="Cas4_exonuclease"/>
</dbReference>
<evidence type="ECO:0000256" key="9">
    <source>
        <dbReference type="ARBA" id="ARBA00023004"/>
    </source>
</evidence>
<dbReference type="STRING" id="868595.Desca_0538"/>
<sequence length="228" mass="25987">MDEDKFLPLSGIQHFAFCKRQWALIHIERLWSENILTIEGRHLHERVDNPFDIEKRGDLIVARSVPVVSRSLGLYGVVDVVEFHSVQKEQGEIGITLPGRAGHWLPRPVEYKRGRPKKDDRDIVQLCAQAICLEDMLAVPIEYGDIFYGEIRRRQRVLFDAAMRQRVANLALSMHELFEKGTTPPAESGPNCRLCSMVDVCMPKLTKKHQTVQGYIRKMLKDAAAGKG</sequence>
<evidence type="ECO:0000313" key="16">
    <source>
        <dbReference type="Proteomes" id="UP000009226"/>
    </source>
</evidence>
<dbReference type="GO" id="GO:0046872">
    <property type="term" value="F:metal ion binding"/>
    <property type="evidence" value="ECO:0007669"/>
    <property type="project" value="UniProtKB-KW"/>
</dbReference>
<evidence type="ECO:0000256" key="1">
    <source>
        <dbReference type="ARBA" id="ARBA00001966"/>
    </source>
</evidence>
<dbReference type="HOGENOM" id="CLU_102055_1_1_9"/>
<evidence type="ECO:0000256" key="5">
    <source>
        <dbReference type="ARBA" id="ARBA00022722"/>
    </source>
</evidence>
<dbReference type="PANTHER" id="PTHR36531:SF6">
    <property type="entry name" value="DNA REPLICATION ATP-DEPENDENT HELICASE_NUCLEASE DNA2"/>
    <property type="match status" value="1"/>
</dbReference>
<evidence type="ECO:0000256" key="10">
    <source>
        <dbReference type="ARBA" id="ARBA00023014"/>
    </source>
</evidence>
<dbReference type="GO" id="GO:0004527">
    <property type="term" value="F:exonuclease activity"/>
    <property type="evidence" value="ECO:0007669"/>
    <property type="project" value="UniProtKB-KW"/>
</dbReference>
<dbReference type="NCBIfam" id="TIGR00372">
    <property type="entry name" value="cas4"/>
    <property type="match status" value="1"/>
</dbReference>
<proteinExistence type="inferred from homology"/>
<keyword evidence="12 13" id="KW-0464">Manganese</keyword>
<evidence type="ECO:0000256" key="4">
    <source>
        <dbReference type="ARBA" id="ARBA00020049"/>
    </source>
</evidence>
<keyword evidence="7 13" id="KW-0378">Hydrolase</keyword>
<comment type="function">
    <text evidence="13">CRISPR (clustered regularly interspaced short palindromic repeat) is an adaptive immune system that provides protection against mobile genetic elements (viruses, transposable elements and conjugative plasmids). CRISPR clusters contain sequences complementary to antecedent mobile elements and target invading nucleic acids. CRISPR clusters are transcribed and processed into CRISPR RNA (crRNA).</text>
</comment>
<dbReference type="GO" id="GO:0051607">
    <property type="term" value="P:defense response to virus"/>
    <property type="evidence" value="ECO:0007669"/>
    <property type="project" value="UniProtKB-KW"/>
</dbReference>
<evidence type="ECO:0000256" key="8">
    <source>
        <dbReference type="ARBA" id="ARBA00022839"/>
    </source>
</evidence>
<evidence type="ECO:0000256" key="3">
    <source>
        <dbReference type="ARBA" id="ARBA00012768"/>
    </source>
</evidence>